<dbReference type="GO" id="GO:0015035">
    <property type="term" value="F:protein-disulfide reductase activity"/>
    <property type="evidence" value="ECO:0007669"/>
    <property type="project" value="TreeGrafter"/>
</dbReference>
<dbReference type="EMBL" id="VLNR01000005">
    <property type="protein sequence ID" value="TSE10673.1"/>
    <property type="molecule type" value="Genomic_DNA"/>
</dbReference>
<dbReference type="InterPro" id="IPR036249">
    <property type="entry name" value="Thioredoxin-like_sf"/>
</dbReference>
<dbReference type="PROSITE" id="PS00194">
    <property type="entry name" value="THIOREDOXIN_1"/>
    <property type="match status" value="1"/>
</dbReference>
<dbReference type="PANTHER" id="PTHR32234:SF0">
    <property type="entry name" value="THIOL:DISULFIDE INTERCHANGE PROTEIN DSBD"/>
    <property type="match status" value="1"/>
</dbReference>
<evidence type="ECO:0000313" key="5">
    <source>
        <dbReference type="Proteomes" id="UP000318833"/>
    </source>
</evidence>
<organism evidence="4 5">
    <name type="scientific">Aquimarina algiphila</name>
    <dbReference type="NCBI Taxonomy" id="2047982"/>
    <lineage>
        <taxon>Bacteria</taxon>
        <taxon>Pseudomonadati</taxon>
        <taxon>Bacteroidota</taxon>
        <taxon>Flavobacteriia</taxon>
        <taxon>Flavobacteriales</taxon>
        <taxon>Flavobacteriaceae</taxon>
        <taxon>Aquimarina</taxon>
    </lineage>
</organism>
<dbReference type="AlphaFoldDB" id="A0A554VQ73"/>
<dbReference type="Gene3D" id="3.40.30.10">
    <property type="entry name" value="Glutaredoxin"/>
    <property type="match status" value="1"/>
</dbReference>
<keyword evidence="2" id="KW-0732">Signal</keyword>
<dbReference type="InterPro" id="IPR017937">
    <property type="entry name" value="Thioredoxin_CS"/>
</dbReference>
<name>A0A554VQ73_9FLAO</name>
<dbReference type="PROSITE" id="PS51352">
    <property type="entry name" value="THIOREDOXIN_2"/>
    <property type="match status" value="1"/>
</dbReference>
<keyword evidence="1" id="KW-0676">Redox-active center</keyword>
<feature type="chain" id="PRO_5022096910" evidence="2">
    <location>
        <begin position="23"/>
        <end position="158"/>
    </location>
</feature>
<dbReference type="SUPFAM" id="SSF52833">
    <property type="entry name" value="Thioredoxin-like"/>
    <property type="match status" value="1"/>
</dbReference>
<dbReference type="InterPro" id="IPR013766">
    <property type="entry name" value="Thioredoxin_domain"/>
</dbReference>
<feature type="signal peptide" evidence="2">
    <location>
        <begin position="1"/>
        <end position="22"/>
    </location>
</feature>
<gene>
    <name evidence="4" type="ORF">FOF46_03580</name>
</gene>
<protein>
    <submittedName>
        <fullName evidence="4">Thioredoxin family protein</fullName>
    </submittedName>
</protein>
<evidence type="ECO:0000256" key="2">
    <source>
        <dbReference type="SAM" id="SignalP"/>
    </source>
</evidence>
<keyword evidence="5" id="KW-1185">Reference proteome</keyword>
<dbReference type="Pfam" id="PF13899">
    <property type="entry name" value="Thioredoxin_7"/>
    <property type="match status" value="1"/>
</dbReference>
<dbReference type="Proteomes" id="UP000318833">
    <property type="component" value="Unassembled WGS sequence"/>
</dbReference>
<accession>A0A554VQ73</accession>
<dbReference type="PANTHER" id="PTHR32234">
    <property type="entry name" value="THIOL:DISULFIDE INTERCHANGE PROTEIN DSBD"/>
    <property type="match status" value="1"/>
</dbReference>
<proteinExistence type="predicted"/>
<sequence>MKSKLITLSIFLVILSSLTGYAQNREKVQWISFEQLEDSLKIKPKKVLISFYADWCVYCKKMDRVVFTKPDIVKKLSEEYYVVKMNVETKDTIVFGGSIFTNENHLTSRSPIHDIPILLASRKNRPLSLPATIIMDETFKVDKRFFTYMSPKRLLQVL</sequence>
<comment type="caution">
    <text evidence="4">The sequence shown here is derived from an EMBL/GenBank/DDBJ whole genome shotgun (WGS) entry which is preliminary data.</text>
</comment>
<evidence type="ECO:0000313" key="4">
    <source>
        <dbReference type="EMBL" id="TSE10673.1"/>
    </source>
</evidence>
<dbReference type="OrthoDB" id="9811036at2"/>
<dbReference type="RefSeq" id="WP_109437163.1">
    <property type="nucleotide sequence ID" value="NZ_CANMIK010000006.1"/>
</dbReference>
<reference evidence="4 5" key="1">
    <citation type="submission" date="2019-07" db="EMBL/GenBank/DDBJ databases">
        <title>The draft genome sequence of Aquimarina algiphila M91.</title>
        <authorList>
            <person name="Meng X."/>
        </authorList>
    </citation>
    <scope>NUCLEOTIDE SEQUENCE [LARGE SCALE GENOMIC DNA]</scope>
    <source>
        <strain evidence="4 5">M91</strain>
    </source>
</reference>
<feature type="domain" description="Thioredoxin" evidence="3">
    <location>
        <begin position="4"/>
        <end position="158"/>
    </location>
</feature>
<dbReference type="GO" id="GO:0045454">
    <property type="term" value="P:cell redox homeostasis"/>
    <property type="evidence" value="ECO:0007669"/>
    <property type="project" value="TreeGrafter"/>
</dbReference>
<evidence type="ECO:0000259" key="3">
    <source>
        <dbReference type="PROSITE" id="PS51352"/>
    </source>
</evidence>
<evidence type="ECO:0000256" key="1">
    <source>
        <dbReference type="ARBA" id="ARBA00023284"/>
    </source>
</evidence>